<evidence type="ECO:0000256" key="2">
    <source>
        <dbReference type="ARBA" id="ARBA00022448"/>
    </source>
</evidence>
<evidence type="ECO:0000256" key="3">
    <source>
        <dbReference type="ARBA" id="ARBA00022692"/>
    </source>
</evidence>
<dbReference type="PANTHER" id="PTHR43791">
    <property type="entry name" value="PERMEASE-RELATED"/>
    <property type="match status" value="1"/>
</dbReference>
<feature type="transmembrane region" description="Helical" evidence="6">
    <location>
        <begin position="65"/>
        <end position="92"/>
    </location>
</feature>
<evidence type="ECO:0000256" key="1">
    <source>
        <dbReference type="ARBA" id="ARBA00004141"/>
    </source>
</evidence>
<keyword evidence="4 6" id="KW-1133">Transmembrane helix</keyword>
<feature type="transmembrane region" description="Helical" evidence="6">
    <location>
        <begin position="99"/>
        <end position="117"/>
    </location>
</feature>
<reference evidence="7" key="1">
    <citation type="submission" date="2022-09" db="EMBL/GenBank/DDBJ databases">
        <title>Fusarium specimens isolated from Avocado Roots.</title>
        <authorList>
            <person name="Stajich J."/>
            <person name="Roper C."/>
            <person name="Heimlech-Rivalta G."/>
        </authorList>
    </citation>
    <scope>NUCLEOTIDE SEQUENCE</scope>
    <source>
        <strain evidence="7">A02</strain>
    </source>
</reference>
<evidence type="ECO:0000256" key="6">
    <source>
        <dbReference type="SAM" id="Phobius"/>
    </source>
</evidence>
<comment type="caution">
    <text evidence="7">The sequence shown here is derived from an EMBL/GenBank/DDBJ whole genome shotgun (WGS) entry which is preliminary data.</text>
</comment>
<dbReference type="GO" id="GO:0022857">
    <property type="term" value="F:transmembrane transporter activity"/>
    <property type="evidence" value="ECO:0007669"/>
    <property type="project" value="TreeGrafter"/>
</dbReference>
<dbReference type="Gene3D" id="1.20.1250.20">
    <property type="entry name" value="MFS general substrate transporter like domains"/>
    <property type="match status" value="1"/>
</dbReference>
<organism evidence="7 8">
    <name type="scientific">Fusarium falciforme</name>
    <dbReference type="NCBI Taxonomy" id="195108"/>
    <lineage>
        <taxon>Eukaryota</taxon>
        <taxon>Fungi</taxon>
        <taxon>Dikarya</taxon>
        <taxon>Ascomycota</taxon>
        <taxon>Pezizomycotina</taxon>
        <taxon>Sordariomycetes</taxon>
        <taxon>Hypocreomycetidae</taxon>
        <taxon>Hypocreales</taxon>
        <taxon>Nectriaceae</taxon>
        <taxon>Fusarium</taxon>
        <taxon>Fusarium solani species complex</taxon>
    </lineage>
</organism>
<evidence type="ECO:0000313" key="8">
    <source>
        <dbReference type="Proteomes" id="UP001152087"/>
    </source>
</evidence>
<accession>A0A9W8UVT0</accession>
<dbReference type="OrthoDB" id="1935484at2759"/>
<evidence type="ECO:0000313" key="7">
    <source>
        <dbReference type="EMBL" id="KAJ4182190.1"/>
    </source>
</evidence>
<keyword evidence="3 6" id="KW-0812">Transmembrane</keyword>
<name>A0A9W8UVT0_9HYPO</name>
<keyword evidence="8" id="KW-1185">Reference proteome</keyword>
<keyword evidence="5 6" id="KW-0472">Membrane</keyword>
<evidence type="ECO:0000256" key="4">
    <source>
        <dbReference type="ARBA" id="ARBA00022989"/>
    </source>
</evidence>
<dbReference type="GO" id="GO:0016020">
    <property type="term" value="C:membrane"/>
    <property type="evidence" value="ECO:0007669"/>
    <property type="project" value="UniProtKB-SubCell"/>
</dbReference>
<dbReference type="PANTHER" id="PTHR43791:SF65">
    <property type="entry name" value="MAJOR FACILITATOR SUPERFAMILY (MFS) PROFILE DOMAIN-CONTAINING PROTEIN-RELATED"/>
    <property type="match status" value="1"/>
</dbReference>
<dbReference type="AlphaFoldDB" id="A0A9W8UVT0"/>
<dbReference type="EMBL" id="JAOQAV010000036">
    <property type="protein sequence ID" value="KAJ4182190.1"/>
    <property type="molecule type" value="Genomic_DNA"/>
</dbReference>
<keyword evidence="2" id="KW-0813">Transport</keyword>
<dbReference type="SUPFAM" id="SSF103473">
    <property type="entry name" value="MFS general substrate transporter"/>
    <property type="match status" value="1"/>
</dbReference>
<feature type="transmembrane region" description="Helical" evidence="6">
    <location>
        <begin position="137"/>
        <end position="160"/>
    </location>
</feature>
<dbReference type="InterPro" id="IPR036259">
    <property type="entry name" value="MFS_trans_sf"/>
</dbReference>
<comment type="subcellular location">
    <subcellularLocation>
        <location evidence="1">Membrane</location>
        <topology evidence="1">Multi-pass membrane protein</topology>
    </subcellularLocation>
</comment>
<sequence>MVNRVIRDDPSKGDMHNRQPITLSLLAQSLLDYDLWPLYALGLVWGQPVTPPHQYLTLILRELGFSTLVTNLLTVPTTFLTMCSIMGITYLSDLLDERALVAMISQIWALPFLIFLMDDSDIVGWNSRNSNAVRLRTVSAAMYNMCVQTAGIMASNIYRADDKPRYRRGNRTLIVLACVNICLYLLVKVYYVWRNKTREERWNAMSEEQRQHYLDTTTDEGNKRLDFRFAH</sequence>
<proteinExistence type="predicted"/>
<gene>
    <name evidence="7" type="ORF">NW755_010573</name>
</gene>
<dbReference type="Proteomes" id="UP001152087">
    <property type="component" value="Unassembled WGS sequence"/>
</dbReference>
<feature type="transmembrane region" description="Helical" evidence="6">
    <location>
        <begin position="172"/>
        <end position="193"/>
    </location>
</feature>
<evidence type="ECO:0000256" key="5">
    <source>
        <dbReference type="ARBA" id="ARBA00023136"/>
    </source>
</evidence>
<protein>
    <submittedName>
        <fullName evidence="7">Uncharacterized protein</fullName>
    </submittedName>
</protein>